<accession>A0ABX4MBW7</accession>
<evidence type="ECO:0000256" key="4">
    <source>
        <dbReference type="ARBA" id="ARBA00022989"/>
    </source>
</evidence>
<dbReference type="Pfam" id="PF02653">
    <property type="entry name" value="BPD_transp_2"/>
    <property type="match status" value="1"/>
</dbReference>
<feature type="transmembrane region" description="Helical" evidence="6">
    <location>
        <begin position="231"/>
        <end position="256"/>
    </location>
</feature>
<dbReference type="CDD" id="cd06579">
    <property type="entry name" value="TM_PBP1_transp_AraH_like"/>
    <property type="match status" value="1"/>
</dbReference>
<proteinExistence type="predicted"/>
<keyword evidence="8" id="KW-1185">Reference proteome</keyword>
<feature type="transmembrane region" description="Helical" evidence="6">
    <location>
        <begin position="24"/>
        <end position="43"/>
    </location>
</feature>
<gene>
    <name evidence="7" type="ORF">BW737_006570</name>
</gene>
<evidence type="ECO:0000256" key="1">
    <source>
        <dbReference type="ARBA" id="ARBA00004651"/>
    </source>
</evidence>
<dbReference type="InterPro" id="IPR001851">
    <property type="entry name" value="ABC_transp_permease"/>
</dbReference>
<keyword evidence="2" id="KW-1003">Cell membrane</keyword>
<keyword evidence="5 6" id="KW-0472">Membrane</keyword>
<dbReference type="PANTHER" id="PTHR32196">
    <property type="entry name" value="ABC TRANSPORTER PERMEASE PROTEIN YPHD-RELATED-RELATED"/>
    <property type="match status" value="1"/>
</dbReference>
<evidence type="ECO:0000256" key="6">
    <source>
        <dbReference type="SAM" id="Phobius"/>
    </source>
</evidence>
<feature type="transmembrane region" description="Helical" evidence="6">
    <location>
        <begin position="262"/>
        <end position="280"/>
    </location>
</feature>
<reference evidence="7 8" key="1">
    <citation type="submission" date="2017-10" db="EMBL/GenBank/DDBJ databases">
        <title>Draft genome sequence of cellulolytic Actinomyces sp CtC72 isolated from cattle rumen fluid.</title>
        <authorList>
            <person name="Joshi A.J."/>
            <person name="Vasudevan G."/>
            <person name="Lanjekar V.B."/>
            <person name="Hivarkar S."/>
            <person name="Engineer A."/>
            <person name="Pore S.D."/>
            <person name="Dhakephalkar P.K."/>
            <person name="Dagar S."/>
        </authorList>
    </citation>
    <scope>NUCLEOTIDE SEQUENCE [LARGE SCALE GENOMIC DNA]</scope>
    <source>
        <strain evidence="8">CtC72</strain>
    </source>
</reference>
<comment type="subcellular location">
    <subcellularLocation>
        <location evidence="1">Cell membrane</location>
        <topology evidence="1">Multi-pass membrane protein</topology>
    </subcellularLocation>
</comment>
<organism evidence="7 8">
    <name type="scientific">Actinomyces ruminis</name>
    <dbReference type="NCBI Taxonomy" id="1937003"/>
    <lineage>
        <taxon>Bacteria</taxon>
        <taxon>Bacillati</taxon>
        <taxon>Actinomycetota</taxon>
        <taxon>Actinomycetes</taxon>
        <taxon>Actinomycetales</taxon>
        <taxon>Actinomycetaceae</taxon>
        <taxon>Actinomyces</taxon>
    </lineage>
</organism>
<sequence length="338" mass="35317">MSPSVTGQRIGGTRRHGRRVRRPIIEGQEMVLVIVIALLWLVMGVTTPTFVEPSSVFAIFYTVAPIALIGVAMTPIMCAAGIDVSVGSSLAVVMVVVSKLIRDFDVNAPIAIAVALLVGSALGAINATLIAFGRVPAMVCTFGTLNVFRYIALQVFGETQVAGVPGTLSFLGGSISRARFLGLPNAMWLAIVLTATVWVYMRHWATGRHIYAIGNDADAARLAGVKVRRRIFMLYVFCGAMVGVAAVVSVGSGGLIQQNVGIGMEMSVIAACVIGGTSVIGGRGTVLGTLLGAVLVGSVQAAVIHLHLPTEITQLFVGIIILIAVGVDLLRQARRATS</sequence>
<feature type="transmembrane region" description="Helical" evidence="6">
    <location>
        <begin position="287"/>
        <end position="306"/>
    </location>
</feature>
<evidence type="ECO:0000256" key="3">
    <source>
        <dbReference type="ARBA" id="ARBA00022692"/>
    </source>
</evidence>
<name>A0ABX4MBW7_9ACTO</name>
<feature type="transmembrane region" description="Helical" evidence="6">
    <location>
        <begin position="180"/>
        <end position="201"/>
    </location>
</feature>
<dbReference type="Proteomes" id="UP000194577">
    <property type="component" value="Unassembled WGS sequence"/>
</dbReference>
<keyword evidence="4 6" id="KW-1133">Transmembrane helix</keyword>
<feature type="transmembrane region" description="Helical" evidence="6">
    <location>
        <begin position="312"/>
        <end position="330"/>
    </location>
</feature>
<comment type="caution">
    <text evidence="7">The sequence shown here is derived from an EMBL/GenBank/DDBJ whole genome shotgun (WGS) entry which is preliminary data.</text>
</comment>
<evidence type="ECO:0000256" key="2">
    <source>
        <dbReference type="ARBA" id="ARBA00022475"/>
    </source>
</evidence>
<dbReference type="EMBL" id="MTPX02000039">
    <property type="protein sequence ID" value="PHP52913.1"/>
    <property type="molecule type" value="Genomic_DNA"/>
</dbReference>
<dbReference type="PANTHER" id="PTHR32196:SF72">
    <property type="entry name" value="RIBOSE IMPORT PERMEASE PROTEIN RBSC"/>
    <property type="match status" value="1"/>
</dbReference>
<evidence type="ECO:0000313" key="8">
    <source>
        <dbReference type="Proteomes" id="UP000194577"/>
    </source>
</evidence>
<keyword evidence="3 6" id="KW-0812">Transmembrane</keyword>
<evidence type="ECO:0000313" key="7">
    <source>
        <dbReference type="EMBL" id="PHP52913.1"/>
    </source>
</evidence>
<feature type="transmembrane region" description="Helical" evidence="6">
    <location>
        <begin position="110"/>
        <end position="135"/>
    </location>
</feature>
<evidence type="ECO:0000256" key="5">
    <source>
        <dbReference type="ARBA" id="ARBA00023136"/>
    </source>
</evidence>
<feature type="transmembrane region" description="Helical" evidence="6">
    <location>
        <begin position="80"/>
        <end position="98"/>
    </location>
</feature>
<protein>
    <submittedName>
        <fullName evidence="7">ABC transporter permease</fullName>
    </submittedName>
</protein>